<dbReference type="InterPro" id="IPR013099">
    <property type="entry name" value="K_chnl_dom"/>
</dbReference>
<organism evidence="5 6">
    <name type="scientific">Acidianus hospitalis</name>
    <dbReference type="NCBI Taxonomy" id="563177"/>
    <lineage>
        <taxon>Archaea</taxon>
        <taxon>Thermoproteota</taxon>
        <taxon>Thermoprotei</taxon>
        <taxon>Sulfolobales</taxon>
        <taxon>Sulfolobaceae</taxon>
        <taxon>Acidianus</taxon>
    </lineage>
</organism>
<dbReference type="AlphaFoldDB" id="A0A2T9X553"/>
<dbReference type="PANTHER" id="PTHR43833">
    <property type="entry name" value="POTASSIUM CHANNEL PROTEIN 2-RELATED-RELATED"/>
    <property type="match status" value="1"/>
</dbReference>
<dbReference type="GO" id="GO:0006813">
    <property type="term" value="P:potassium ion transport"/>
    <property type="evidence" value="ECO:0007669"/>
    <property type="project" value="InterPro"/>
</dbReference>
<evidence type="ECO:0000259" key="3">
    <source>
        <dbReference type="Pfam" id="PF02254"/>
    </source>
</evidence>
<dbReference type="SUPFAM" id="SSF81324">
    <property type="entry name" value="Voltage-gated potassium channels"/>
    <property type="match status" value="1"/>
</dbReference>
<keyword evidence="2" id="KW-1133">Transmembrane helix</keyword>
<feature type="domain" description="Potassium channel" evidence="4">
    <location>
        <begin position="16"/>
        <end position="89"/>
    </location>
</feature>
<feature type="transmembrane region" description="Helical" evidence="2">
    <location>
        <begin position="6"/>
        <end position="28"/>
    </location>
</feature>
<feature type="domain" description="RCK N-terminal" evidence="3">
    <location>
        <begin position="117"/>
        <end position="223"/>
    </location>
</feature>
<protein>
    <recommendedName>
        <fullName evidence="7">RCK N-terminal domain-containing protein</fullName>
    </recommendedName>
</protein>
<dbReference type="Proteomes" id="UP000245638">
    <property type="component" value="Unassembled WGS sequence"/>
</dbReference>
<feature type="transmembrane region" description="Helical" evidence="2">
    <location>
        <begin position="69"/>
        <end position="89"/>
    </location>
</feature>
<name>A0A2T9X553_9CREN</name>
<proteinExistence type="predicted"/>
<keyword evidence="2" id="KW-0812">Transmembrane</keyword>
<evidence type="ECO:0000256" key="2">
    <source>
        <dbReference type="SAM" id="Phobius"/>
    </source>
</evidence>
<keyword evidence="2" id="KW-0472">Membrane</keyword>
<sequence>MLLSVRSIASLLLLGGVVIFGVVGSFILGHLGHNFNECMNLINSIYFTVVTLSTVGYGDIVPITPIGKIFVVILIVFGMGAFLTALTSISGDIASKRILDLTSKLEKIEEEMSKVKVLLIGGGGVNISLAENFEKEKLKYVLLLSDKTEAEKLSEKGIKAYAINLISEDEIRKFHPEKVKSIIVDMQNSSDMLYVILILTELAKESNIITIVHNEDLEKRLESVKKIKDIKIINPSKQVANELLSLLQEK</sequence>
<evidence type="ECO:0000256" key="1">
    <source>
        <dbReference type="ARBA" id="ARBA00004651"/>
    </source>
</evidence>
<dbReference type="SUPFAM" id="SSF51735">
    <property type="entry name" value="NAD(P)-binding Rossmann-fold domains"/>
    <property type="match status" value="1"/>
</dbReference>
<dbReference type="GO" id="GO:0005886">
    <property type="term" value="C:plasma membrane"/>
    <property type="evidence" value="ECO:0007669"/>
    <property type="project" value="UniProtKB-SubCell"/>
</dbReference>
<gene>
    <name evidence="5" type="ORF">DDW13_05355</name>
</gene>
<dbReference type="InterPro" id="IPR003148">
    <property type="entry name" value="RCK_N"/>
</dbReference>
<evidence type="ECO:0000259" key="4">
    <source>
        <dbReference type="Pfam" id="PF07885"/>
    </source>
</evidence>
<reference evidence="5 6" key="1">
    <citation type="journal article" date="2015" name="Appl. Environ. Microbiol.">
        <title>Nanoarchaeota, Their Sulfolobales Host, and Nanoarchaeota Virus Distribution across Yellowstone National Park Hot Springs.</title>
        <authorList>
            <person name="Munson-McGee J.H."/>
            <person name="Field E.K."/>
            <person name="Bateson M."/>
            <person name="Rooney C."/>
            <person name="Stepanauskas R."/>
            <person name="Young M.J."/>
        </authorList>
    </citation>
    <scope>NUCLEOTIDE SEQUENCE [LARGE SCALE GENOMIC DNA]</scope>
    <source>
        <strain evidence="5">SCGC AC-742_N10</strain>
    </source>
</reference>
<evidence type="ECO:0000313" key="6">
    <source>
        <dbReference type="Proteomes" id="UP000245638"/>
    </source>
</evidence>
<dbReference type="Pfam" id="PF02254">
    <property type="entry name" value="TrkA_N"/>
    <property type="match status" value="1"/>
</dbReference>
<dbReference type="Gene3D" id="1.10.287.70">
    <property type="match status" value="1"/>
</dbReference>
<comment type="subcellular location">
    <subcellularLocation>
        <location evidence="1">Cell membrane</location>
        <topology evidence="1">Multi-pass membrane protein</topology>
    </subcellularLocation>
</comment>
<comment type="caution">
    <text evidence="5">The sequence shown here is derived from an EMBL/GenBank/DDBJ whole genome shotgun (WGS) entry which is preliminary data.</text>
</comment>
<dbReference type="PANTHER" id="PTHR43833:SF9">
    <property type="entry name" value="POTASSIUM CHANNEL PROTEIN YUGO-RELATED"/>
    <property type="match status" value="1"/>
</dbReference>
<dbReference type="Gene3D" id="3.40.50.720">
    <property type="entry name" value="NAD(P)-binding Rossmann-like Domain"/>
    <property type="match status" value="1"/>
</dbReference>
<feature type="transmembrane region" description="Helical" evidence="2">
    <location>
        <begin position="40"/>
        <end position="57"/>
    </location>
</feature>
<dbReference type="EMBL" id="QEFD01000155">
    <property type="protein sequence ID" value="PVU75175.1"/>
    <property type="molecule type" value="Genomic_DNA"/>
</dbReference>
<dbReference type="InterPro" id="IPR036291">
    <property type="entry name" value="NAD(P)-bd_dom_sf"/>
</dbReference>
<accession>A0A2T9X553</accession>
<dbReference type="Pfam" id="PF07885">
    <property type="entry name" value="Ion_trans_2"/>
    <property type="match status" value="1"/>
</dbReference>
<dbReference type="InterPro" id="IPR050721">
    <property type="entry name" value="Trk_Ktr_HKT_K-transport"/>
</dbReference>
<evidence type="ECO:0008006" key="7">
    <source>
        <dbReference type="Google" id="ProtNLM"/>
    </source>
</evidence>
<evidence type="ECO:0000313" key="5">
    <source>
        <dbReference type="EMBL" id="PVU75175.1"/>
    </source>
</evidence>